<name>A0A4Q7NXH1_9ACTN</name>
<evidence type="ECO:0000256" key="4">
    <source>
        <dbReference type="SAM" id="SignalP"/>
    </source>
</evidence>
<accession>A0A4Q7NXH1</accession>
<evidence type="ECO:0000256" key="1">
    <source>
        <dbReference type="ARBA" id="ARBA00023015"/>
    </source>
</evidence>
<reference evidence="6 7" key="1">
    <citation type="submission" date="2019-02" db="EMBL/GenBank/DDBJ databases">
        <title>Genomic Encyclopedia of Type Strains, Phase IV (KMG-IV): sequencing the most valuable type-strain genomes for metagenomic binning, comparative biology and taxonomic classification.</title>
        <authorList>
            <person name="Goeker M."/>
        </authorList>
    </citation>
    <scope>NUCLEOTIDE SEQUENCE [LARGE SCALE GENOMIC DNA]</scope>
    <source>
        <strain evidence="6 7">DSM 45622</strain>
    </source>
</reference>
<dbReference type="Gene3D" id="1.10.260.40">
    <property type="entry name" value="lambda repressor-like DNA-binding domains"/>
    <property type="match status" value="1"/>
</dbReference>
<dbReference type="PANTHER" id="PTHR30146">
    <property type="entry name" value="LACI-RELATED TRANSCRIPTIONAL REPRESSOR"/>
    <property type="match status" value="1"/>
</dbReference>
<dbReference type="SMART" id="SM00354">
    <property type="entry name" value="HTH_LACI"/>
    <property type="match status" value="1"/>
</dbReference>
<feature type="domain" description="HTH lacI-type" evidence="5">
    <location>
        <begin position="12"/>
        <end position="66"/>
    </location>
</feature>
<dbReference type="Proteomes" id="UP000293638">
    <property type="component" value="Unassembled WGS sequence"/>
</dbReference>
<dbReference type="AlphaFoldDB" id="A0A4Q7NXH1"/>
<dbReference type="GO" id="GO:0003700">
    <property type="term" value="F:DNA-binding transcription factor activity"/>
    <property type="evidence" value="ECO:0007669"/>
    <property type="project" value="TreeGrafter"/>
</dbReference>
<dbReference type="CDD" id="cd06267">
    <property type="entry name" value="PBP1_LacI_sugar_binding-like"/>
    <property type="match status" value="1"/>
</dbReference>
<dbReference type="InterPro" id="IPR010982">
    <property type="entry name" value="Lambda_DNA-bd_dom_sf"/>
</dbReference>
<dbReference type="SUPFAM" id="SSF47413">
    <property type="entry name" value="lambda repressor-like DNA-binding domains"/>
    <property type="match status" value="1"/>
</dbReference>
<evidence type="ECO:0000313" key="6">
    <source>
        <dbReference type="EMBL" id="RZS91092.1"/>
    </source>
</evidence>
<dbReference type="CDD" id="cd01392">
    <property type="entry name" value="HTH_LacI"/>
    <property type="match status" value="1"/>
</dbReference>
<protein>
    <submittedName>
        <fullName evidence="6">LacI family transcriptional regulator</fullName>
    </submittedName>
</protein>
<dbReference type="PROSITE" id="PS50932">
    <property type="entry name" value="HTH_LACI_2"/>
    <property type="match status" value="1"/>
</dbReference>
<dbReference type="InterPro" id="IPR046335">
    <property type="entry name" value="LacI/GalR-like_sensor"/>
</dbReference>
<dbReference type="SUPFAM" id="SSF53822">
    <property type="entry name" value="Periplasmic binding protein-like I"/>
    <property type="match status" value="1"/>
</dbReference>
<feature type="chain" id="PRO_5020395941" evidence="4">
    <location>
        <begin position="21"/>
        <end position="342"/>
    </location>
</feature>
<dbReference type="InterPro" id="IPR028082">
    <property type="entry name" value="Peripla_BP_I"/>
</dbReference>
<evidence type="ECO:0000313" key="7">
    <source>
        <dbReference type="Proteomes" id="UP000293638"/>
    </source>
</evidence>
<gene>
    <name evidence="6" type="ORF">EV189_0324</name>
</gene>
<dbReference type="Pfam" id="PF00356">
    <property type="entry name" value="LacI"/>
    <property type="match status" value="1"/>
</dbReference>
<dbReference type="GO" id="GO:0000976">
    <property type="term" value="F:transcription cis-regulatory region binding"/>
    <property type="evidence" value="ECO:0007669"/>
    <property type="project" value="TreeGrafter"/>
</dbReference>
<keyword evidence="2" id="KW-0238">DNA-binding</keyword>
<dbReference type="InterPro" id="IPR000843">
    <property type="entry name" value="HTH_LacI"/>
</dbReference>
<dbReference type="Gene3D" id="3.40.50.2300">
    <property type="match status" value="2"/>
</dbReference>
<keyword evidence="7" id="KW-1185">Reference proteome</keyword>
<evidence type="ECO:0000256" key="2">
    <source>
        <dbReference type="ARBA" id="ARBA00023125"/>
    </source>
</evidence>
<dbReference type="Pfam" id="PF13377">
    <property type="entry name" value="Peripla_BP_3"/>
    <property type="match status" value="1"/>
</dbReference>
<evidence type="ECO:0000259" key="5">
    <source>
        <dbReference type="PROSITE" id="PS50932"/>
    </source>
</evidence>
<keyword evidence="1" id="KW-0805">Transcription regulation</keyword>
<dbReference type="PANTHER" id="PTHR30146:SF109">
    <property type="entry name" value="HTH-TYPE TRANSCRIPTIONAL REGULATOR GALS"/>
    <property type="match status" value="1"/>
</dbReference>
<comment type="caution">
    <text evidence="6">The sequence shown here is derived from an EMBL/GenBank/DDBJ whole genome shotgun (WGS) entry which is preliminary data.</text>
</comment>
<proteinExistence type="predicted"/>
<organism evidence="6 7">
    <name type="scientific">Motilibacter rhizosphaerae</name>
    <dbReference type="NCBI Taxonomy" id="598652"/>
    <lineage>
        <taxon>Bacteria</taxon>
        <taxon>Bacillati</taxon>
        <taxon>Actinomycetota</taxon>
        <taxon>Actinomycetes</taxon>
        <taxon>Motilibacterales</taxon>
        <taxon>Motilibacteraceae</taxon>
        <taxon>Motilibacter</taxon>
    </lineage>
</organism>
<evidence type="ECO:0000256" key="3">
    <source>
        <dbReference type="ARBA" id="ARBA00023163"/>
    </source>
</evidence>
<dbReference type="EMBL" id="SGXD01000001">
    <property type="protein sequence ID" value="RZS91092.1"/>
    <property type="molecule type" value="Genomic_DNA"/>
</dbReference>
<keyword evidence="3" id="KW-0804">Transcription</keyword>
<keyword evidence="4" id="KW-0732">Signal</keyword>
<feature type="signal peptide" evidence="4">
    <location>
        <begin position="1"/>
        <end position="20"/>
    </location>
</feature>
<sequence length="342" mass="34854">MAGRARARPAVPTLATVAAAAGVSPATVSRVVNSSAPVSPEHRAAVEAAIARLGYVPNRTARSLATRSTGALALVVREAVEFGVSDPYLSTFLISASSALAGSGLHLVVMAASDDAEHETVGAYVRSGHVDGALLVSVHAGDPLPGQLLAAGIPFVFGGRPPMELPDEVCVVDTDNLGGGRLAAQRLLSTGRSRVTAISGPVDMTAAADRVEGLRRGLDEAGVPLLGLAHGAWTRSSGEQAMTTLLADHPDLDAVFVASDTMAVGALKALSAAGRRVPDDVAVIGFDDVEVAAYATPPLTTVRQPTAEQARCAIEALVAHVRDGQAPPSVVLPTELVVRQSG</sequence>